<keyword evidence="1" id="KW-1133">Transmembrane helix</keyword>
<sequence>MWYHLLQCLLEHESSSTVIKHWATFFSISALCLHTHTDTHVWNIFFNFYTLILPKNNLAKKRHDHNGVLAPVWHPGTLDLYSSLYYLFLKGRTKLFEGYCHIVGFFLVLLSFNINFANKCPLYFS</sequence>
<reference evidence="2" key="1">
    <citation type="submission" date="2017-07" db="EMBL/GenBank/DDBJ databases">
        <authorList>
            <person name="Mikheyev A."/>
            <person name="Grau M."/>
        </authorList>
    </citation>
    <scope>NUCLEOTIDE SEQUENCE</scope>
    <source>
        <tissue evidence="2">Venom_gland</tissue>
    </source>
</reference>
<proteinExistence type="predicted"/>
<evidence type="ECO:0000256" key="1">
    <source>
        <dbReference type="SAM" id="Phobius"/>
    </source>
</evidence>
<dbReference type="AlphaFoldDB" id="A0A2D4JVC5"/>
<accession>A0A2D4JVC5</accession>
<feature type="transmembrane region" description="Helical" evidence="1">
    <location>
        <begin position="98"/>
        <end position="117"/>
    </location>
</feature>
<dbReference type="EMBL" id="IACL01015329">
    <property type="protein sequence ID" value="LAB00443.1"/>
    <property type="molecule type" value="Transcribed_RNA"/>
</dbReference>
<organism evidence="2">
    <name type="scientific">Micrurus paraensis</name>
    <dbReference type="NCBI Taxonomy" id="1970185"/>
    <lineage>
        <taxon>Eukaryota</taxon>
        <taxon>Metazoa</taxon>
        <taxon>Chordata</taxon>
        <taxon>Craniata</taxon>
        <taxon>Vertebrata</taxon>
        <taxon>Euteleostomi</taxon>
        <taxon>Lepidosauria</taxon>
        <taxon>Squamata</taxon>
        <taxon>Bifurcata</taxon>
        <taxon>Unidentata</taxon>
        <taxon>Episquamata</taxon>
        <taxon>Toxicofera</taxon>
        <taxon>Serpentes</taxon>
        <taxon>Colubroidea</taxon>
        <taxon>Elapidae</taxon>
        <taxon>Elapinae</taxon>
        <taxon>Micrurus</taxon>
    </lineage>
</organism>
<keyword evidence="1" id="KW-0472">Membrane</keyword>
<protein>
    <submittedName>
        <fullName evidence="2">Uncharacterized protein</fullName>
    </submittedName>
</protein>
<keyword evidence="1" id="KW-0812">Transmembrane</keyword>
<evidence type="ECO:0000313" key="2">
    <source>
        <dbReference type="EMBL" id="LAB00443.1"/>
    </source>
</evidence>
<name>A0A2D4JVC5_9SAUR</name>
<reference evidence="2" key="2">
    <citation type="submission" date="2017-11" db="EMBL/GenBank/DDBJ databases">
        <title>Coralsnake Venomics: Analyses of Venom Gland Transcriptomes and Proteomes of Six Brazilian Taxa.</title>
        <authorList>
            <person name="Aird S.D."/>
            <person name="Jorge da Silva N."/>
            <person name="Qiu L."/>
            <person name="Villar-Briones A."/>
            <person name="Aparecida-Saddi V."/>
            <person name="Campos-Telles M.P."/>
            <person name="Grau M."/>
            <person name="Mikheyev A.S."/>
        </authorList>
    </citation>
    <scope>NUCLEOTIDE SEQUENCE</scope>
    <source>
        <tissue evidence="2">Venom_gland</tissue>
    </source>
</reference>